<dbReference type="Proteomes" id="UP000029004">
    <property type="component" value="Unassembled WGS sequence"/>
</dbReference>
<reference evidence="9 10" key="1">
    <citation type="submission" date="2014-03" db="EMBL/GenBank/DDBJ databases">
        <title>Genomics of Bifidobacteria.</title>
        <authorList>
            <person name="Ventura M."/>
            <person name="Milani C."/>
            <person name="Lugli G.A."/>
        </authorList>
    </citation>
    <scope>NUCLEOTIDE SEQUENCE [LARGE SCALE GENOMIC DNA]</scope>
    <source>
        <strain evidence="9 10">DSM 23968</strain>
    </source>
</reference>
<dbReference type="AlphaFoldDB" id="A0A087E0L5"/>
<evidence type="ECO:0000256" key="5">
    <source>
        <dbReference type="ARBA" id="ARBA00023295"/>
    </source>
</evidence>
<feature type="active site" description="Proton donor" evidence="6">
    <location>
        <position position="345"/>
    </location>
</feature>
<dbReference type="EMBL" id="JGZP01000002">
    <property type="protein sequence ID" value="KFJ01316.1"/>
    <property type="molecule type" value="Genomic_DNA"/>
</dbReference>
<evidence type="ECO:0000259" key="8">
    <source>
        <dbReference type="Pfam" id="PF02838"/>
    </source>
</evidence>
<gene>
    <name evidence="9" type="ORF">BSTEL_1445</name>
</gene>
<dbReference type="EC" id="3.2.1.52" evidence="3"/>
<dbReference type="InterPro" id="IPR015883">
    <property type="entry name" value="Glyco_hydro_20_cat"/>
</dbReference>
<dbReference type="GO" id="GO:0004563">
    <property type="term" value="F:beta-N-acetylhexosaminidase activity"/>
    <property type="evidence" value="ECO:0007669"/>
    <property type="project" value="UniProtKB-EC"/>
</dbReference>
<evidence type="ECO:0000256" key="6">
    <source>
        <dbReference type="PIRSR" id="PIRSR625705-1"/>
    </source>
</evidence>
<organism evidence="9 10">
    <name type="scientific">Bifidobacterium stellenboschense</name>
    <dbReference type="NCBI Taxonomy" id="762211"/>
    <lineage>
        <taxon>Bacteria</taxon>
        <taxon>Bacillati</taxon>
        <taxon>Actinomycetota</taxon>
        <taxon>Actinomycetes</taxon>
        <taxon>Bifidobacteriales</taxon>
        <taxon>Bifidobacteriaceae</taxon>
        <taxon>Bifidobacterium</taxon>
    </lineage>
</organism>
<dbReference type="SUPFAM" id="SSF55545">
    <property type="entry name" value="beta-N-acetylhexosaminidase-like domain"/>
    <property type="match status" value="1"/>
</dbReference>
<dbReference type="Pfam" id="PF02838">
    <property type="entry name" value="Glyco_hydro_20b"/>
    <property type="match status" value="1"/>
</dbReference>
<accession>A0A087E0L5</accession>
<proteinExistence type="inferred from homology"/>
<evidence type="ECO:0000256" key="3">
    <source>
        <dbReference type="ARBA" id="ARBA00012663"/>
    </source>
</evidence>
<dbReference type="GO" id="GO:0016020">
    <property type="term" value="C:membrane"/>
    <property type="evidence" value="ECO:0007669"/>
    <property type="project" value="TreeGrafter"/>
</dbReference>
<dbReference type="PRINTS" id="PR00738">
    <property type="entry name" value="GLHYDRLASE20"/>
</dbReference>
<dbReference type="STRING" id="762211.BSTEL_1445"/>
<dbReference type="CDD" id="cd06565">
    <property type="entry name" value="GH20_GcnA-like"/>
    <property type="match status" value="1"/>
</dbReference>
<dbReference type="GO" id="GO:0030203">
    <property type="term" value="P:glycosaminoglycan metabolic process"/>
    <property type="evidence" value="ECO:0007669"/>
    <property type="project" value="TreeGrafter"/>
</dbReference>
<protein>
    <recommendedName>
        <fullName evidence="3">beta-N-acetylhexosaminidase</fullName>
        <ecNumber evidence="3">3.2.1.52</ecNumber>
    </recommendedName>
</protein>
<keyword evidence="4 9" id="KW-0378">Hydrolase</keyword>
<dbReference type="InterPro" id="IPR015882">
    <property type="entry name" value="HEX_bac_N"/>
</dbReference>
<keyword evidence="5 9" id="KW-0326">Glycosidase</keyword>
<comment type="caution">
    <text evidence="9">The sequence shown here is derived from an EMBL/GenBank/DDBJ whole genome shotgun (WGS) entry which is preliminary data.</text>
</comment>
<dbReference type="InterPro" id="IPR025705">
    <property type="entry name" value="Beta_hexosaminidase_sua/sub"/>
</dbReference>
<dbReference type="PANTHER" id="PTHR22600:SF57">
    <property type="entry name" value="BETA-N-ACETYLHEXOSAMINIDASE"/>
    <property type="match status" value="1"/>
</dbReference>
<evidence type="ECO:0000313" key="10">
    <source>
        <dbReference type="Proteomes" id="UP000029004"/>
    </source>
</evidence>
<name>A0A087E0L5_9BIFI</name>
<evidence type="ECO:0000259" key="7">
    <source>
        <dbReference type="Pfam" id="PF00728"/>
    </source>
</evidence>
<comment type="similarity">
    <text evidence="2">Belongs to the glycosyl hydrolase 20 family.</text>
</comment>
<evidence type="ECO:0000256" key="4">
    <source>
        <dbReference type="ARBA" id="ARBA00022801"/>
    </source>
</evidence>
<dbReference type="InterPro" id="IPR017853">
    <property type="entry name" value="GH"/>
</dbReference>
<evidence type="ECO:0000256" key="1">
    <source>
        <dbReference type="ARBA" id="ARBA00001231"/>
    </source>
</evidence>
<comment type="catalytic activity">
    <reaction evidence="1">
        <text>Hydrolysis of terminal non-reducing N-acetyl-D-hexosamine residues in N-acetyl-beta-D-hexosaminides.</text>
        <dbReference type="EC" id="3.2.1.52"/>
    </reaction>
</comment>
<dbReference type="InterPro" id="IPR029018">
    <property type="entry name" value="Hex-like_dom2"/>
</dbReference>
<evidence type="ECO:0000256" key="2">
    <source>
        <dbReference type="ARBA" id="ARBA00006285"/>
    </source>
</evidence>
<feature type="domain" description="Glycoside hydrolase family 20 catalytic" evidence="7">
    <location>
        <begin position="191"/>
        <end position="437"/>
    </location>
</feature>
<dbReference type="eggNOG" id="COG3525">
    <property type="taxonomic scope" value="Bacteria"/>
</dbReference>
<dbReference type="SUPFAM" id="SSF51445">
    <property type="entry name" value="(Trans)glycosidases"/>
    <property type="match status" value="1"/>
</dbReference>
<dbReference type="Pfam" id="PF00728">
    <property type="entry name" value="Glyco_hydro_20"/>
    <property type="match status" value="1"/>
</dbReference>
<sequence length="681" mass="75371">MDENTTATVRETTDTHKTMRKIPAEPQNLTETTAWHIIPTPRTLRHDEGVTLLPLNGRVNESRAVGDDRHVLAMQLVDDIHDTTGLDWGITTGDRWPGFITLTVAVPITVAAPATADTHSPAITPDTPDAPIAPTPSTTPGAYTLDITEHGITVAGADFEGVRNGVQTLRQLIRQCGAALPRLHIEDQPAFPTRGYYLDVTRGRVPTLDWLKTWADKLCLYKVNQLQLYVEHTFAFDGLSETWRGSSPLAPRDILEFDDYCAERGIELVPSVSTFGHLYMALRTQSLRDLGEFPEAADEPFGFIDRMRHHTLNIGDERAFALSCRLIDNYLQLFRSDKFNICADETFDLGKGRSKPLAERIGVAAMYADYVTRLCRHLEAQGKQPMMWGDIALEHPEILDQLPEEVTLLNWQYDPQVDDGKIRTVAESGATQIVCPAVWCWNALLPRIDDAWHNITRMARHGTQYQAQGMLVTDWGDFGHVNDPRMAVPGMIVGAQESWAPGRVADEADMLRRISRVEYGDAGGTLVPSLAAARRATLFGWDDLVTWLETGMPALAAARACGIVAGFDAADATLRECAARLATALAQSRTADAAGTSAAFRIAVDGQRLLNRVGLRLARMNDDGRDDDAHSDIHVDGSALAAALESWMEAYAAQWRTVSRESELRRVEDVIWRTADAMRRS</sequence>
<evidence type="ECO:0000313" key="9">
    <source>
        <dbReference type="EMBL" id="KFJ01316.1"/>
    </source>
</evidence>
<dbReference type="Gene3D" id="3.20.20.80">
    <property type="entry name" value="Glycosidases"/>
    <property type="match status" value="1"/>
</dbReference>
<dbReference type="PANTHER" id="PTHR22600">
    <property type="entry name" value="BETA-HEXOSAMINIDASE"/>
    <property type="match status" value="1"/>
</dbReference>
<dbReference type="Gene3D" id="3.30.379.10">
    <property type="entry name" value="Chitobiase/beta-hexosaminidase domain 2-like"/>
    <property type="match status" value="1"/>
</dbReference>
<dbReference type="GO" id="GO:0005975">
    <property type="term" value="P:carbohydrate metabolic process"/>
    <property type="evidence" value="ECO:0007669"/>
    <property type="project" value="InterPro"/>
</dbReference>
<feature type="domain" description="Beta-hexosaminidase bacterial type N-terminal" evidence="8">
    <location>
        <begin position="36"/>
        <end position="188"/>
    </location>
</feature>
<keyword evidence="10" id="KW-1185">Reference proteome</keyword>